<protein>
    <submittedName>
        <fullName evidence="2">J domain-containing protein</fullName>
    </submittedName>
</protein>
<dbReference type="Pfam" id="PF00226">
    <property type="entry name" value="DnaJ"/>
    <property type="match status" value="1"/>
</dbReference>
<comment type="caution">
    <text evidence="2">The sequence shown here is derived from an EMBL/GenBank/DDBJ whole genome shotgun (WGS) entry which is preliminary data.</text>
</comment>
<dbReference type="Proteomes" id="UP001193035">
    <property type="component" value="Unassembled WGS sequence"/>
</dbReference>
<sequence length="224" mass="24110">MGPIDKVRARTAALEELGVDVDAGPDEIREAWRRVAFQAHPDHSGGDNEDFARAKAAYDVLRKEGLAGSAHCARNVPPKPRRPKIEVRVIEFSVEEMATCQALLDANVVSLDNLSFVDADGLKEKPAQPAARDGAPKDHVAIAVRCHGRHLTYIVASTAEAGINRVALPASVLEHARRAKPKIVVFRCPKAGTGEVTLPATIQSQMFPGARQVSIRFQSGVGQS</sequence>
<dbReference type="RefSeq" id="WP_138839830.1">
    <property type="nucleotide sequence ID" value="NZ_VCPD01000001.1"/>
</dbReference>
<name>A0ABY2X311_9RHOB</name>
<proteinExistence type="predicted"/>
<keyword evidence="3" id="KW-1185">Reference proteome</keyword>
<dbReference type="EMBL" id="VCPD01000001">
    <property type="protein sequence ID" value="TMV09771.1"/>
    <property type="molecule type" value="Genomic_DNA"/>
</dbReference>
<gene>
    <name evidence="2" type="ORF">FGK63_01495</name>
</gene>
<dbReference type="Gene3D" id="1.10.287.110">
    <property type="entry name" value="DnaJ domain"/>
    <property type="match status" value="1"/>
</dbReference>
<dbReference type="SMART" id="SM00271">
    <property type="entry name" value="DnaJ"/>
    <property type="match status" value="1"/>
</dbReference>
<dbReference type="InterPro" id="IPR036869">
    <property type="entry name" value="J_dom_sf"/>
</dbReference>
<evidence type="ECO:0000313" key="3">
    <source>
        <dbReference type="Proteomes" id="UP001193035"/>
    </source>
</evidence>
<accession>A0ABY2X311</accession>
<dbReference type="PROSITE" id="PS50076">
    <property type="entry name" value="DNAJ_2"/>
    <property type="match status" value="1"/>
</dbReference>
<evidence type="ECO:0000313" key="2">
    <source>
        <dbReference type="EMBL" id="TMV09771.1"/>
    </source>
</evidence>
<dbReference type="CDD" id="cd06257">
    <property type="entry name" value="DnaJ"/>
    <property type="match status" value="1"/>
</dbReference>
<dbReference type="InterPro" id="IPR001623">
    <property type="entry name" value="DnaJ_domain"/>
</dbReference>
<feature type="domain" description="J" evidence="1">
    <location>
        <begin position="12"/>
        <end position="66"/>
    </location>
</feature>
<dbReference type="SUPFAM" id="SSF46565">
    <property type="entry name" value="Chaperone J-domain"/>
    <property type="match status" value="1"/>
</dbReference>
<organism evidence="2 3">
    <name type="scientific">Ruegeria sediminis</name>
    <dbReference type="NCBI Taxonomy" id="2583820"/>
    <lineage>
        <taxon>Bacteria</taxon>
        <taxon>Pseudomonadati</taxon>
        <taxon>Pseudomonadota</taxon>
        <taxon>Alphaproteobacteria</taxon>
        <taxon>Rhodobacterales</taxon>
        <taxon>Roseobacteraceae</taxon>
        <taxon>Ruegeria</taxon>
    </lineage>
</organism>
<reference evidence="2 3" key="1">
    <citation type="submission" date="2019-05" db="EMBL/GenBank/DDBJ databases">
        <title>Ruegeria sp. nov., isolated from tidal flat.</title>
        <authorList>
            <person name="Kim W."/>
        </authorList>
    </citation>
    <scope>NUCLEOTIDE SEQUENCE [LARGE SCALE GENOMIC DNA]</scope>
    <source>
        <strain evidence="2 3">CAU 1488</strain>
    </source>
</reference>
<evidence type="ECO:0000259" key="1">
    <source>
        <dbReference type="PROSITE" id="PS50076"/>
    </source>
</evidence>